<feature type="domain" description="Carrier" evidence="6">
    <location>
        <begin position="520"/>
        <end position="595"/>
    </location>
</feature>
<dbReference type="SMART" id="SM00827">
    <property type="entry name" value="PKS_AT"/>
    <property type="match status" value="1"/>
</dbReference>
<evidence type="ECO:0000256" key="1">
    <source>
        <dbReference type="ARBA" id="ARBA00022450"/>
    </source>
</evidence>
<keyword evidence="4" id="KW-0012">Acyltransferase</keyword>
<dbReference type="SUPFAM" id="SSF55048">
    <property type="entry name" value="Probable ACP-binding domain of malonyl-CoA ACP transacylase"/>
    <property type="match status" value="1"/>
</dbReference>
<dbReference type="EMBL" id="SNYN01000044">
    <property type="protein sequence ID" value="TDQ43409.1"/>
    <property type="molecule type" value="Genomic_DNA"/>
</dbReference>
<evidence type="ECO:0000256" key="3">
    <source>
        <dbReference type="ARBA" id="ARBA00022679"/>
    </source>
</evidence>
<dbReference type="PANTHER" id="PTHR43775">
    <property type="entry name" value="FATTY ACID SYNTHASE"/>
    <property type="match status" value="1"/>
</dbReference>
<dbReference type="InterPro" id="IPR032821">
    <property type="entry name" value="PKS_assoc"/>
</dbReference>
<dbReference type="InterPro" id="IPR016036">
    <property type="entry name" value="Malonyl_transacylase_ACP-bd"/>
</dbReference>
<dbReference type="InterPro" id="IPR036736">
    <property type="entry name" value="ACP-like_sf"/>
</dbReference>
<dbReference type="SMART" id="SM01294">
    <property type="entry name" value="PKS_PP_betabranch"/>
    <property type="match status" value="1"/>
</dbReference>
<dbReference type="InterPro" id="IPR020806">
    <property type="entry name" value="PKS_PP-bd"/>
</dbReference>
<name>A0A4R6UE56_9ACTN</name>
<dbReference type="Pfam" id="PF16197">
    <property type="entry name" value="KAsynt_C_assoc"/>
    <property type="match status" value="1"/>
</dbReference>
<keyword evidence="8" id="KW-1185">Reference proteome</keyword>
<dbReference type="Gene3D" id="3.40.47.10">
    <property type="match status" value="1"/>
</dbReference>
<dbReference type="GO" id="GO:0006633">
    <property type="term" value="P:fatty acid biosynthetic process"/>
    <property type="evidence" value="ECO:0007669"/>
    <property type="project" value="TreeGrafter"/>
</dbReference>
<dbReference type="InterPro" id="IPR050091">
    <property type="entry name" value="PKS_NRPS_Biosynth_Enz"/>
</dbReference>
<dbReference type="Proteomes" id="UP000295281">
    <property type="component" value="Unassembled WGS sequence"/>
</dbReference>
<dbReference type="SUPFAM" id="SSF52151">
    <property type="entry name" value="FabD/lysophospholipase-like"/>
    <property type="match status" value="1"/>
</dbReference>
<comment type="caution">
    <text evidence="7">The sequence shown here is derived from an EMBL/GenBank/DDBJ whole genome shotgun (WGS) entry which is preliminary data.</text>
</comment>
<dbReference type="Gene3D" id="3.40.366.10">
    <property type="entry name" value="Malonyl-Coenzyme A Acyl Carrier Protein, domain 2"/>
    <property type="match status" value="1"/>
</dbReference>
<dbReference type="Pfam" id="PF00550">
    <property type="entry name" value="PP-binding"/>
    <property type="match status" value="1"/>
</dbReference>
<dbReference type="PANTHER" id="PTHR43775:SF51">
    <property type="entry name" value="INACTIVE PHENOLPHTHIOCEROL SYNTHESIS POLYKETIDE SYNTHASE TYPE I PKS1-RELATED"/>
    <property type="match status" value="1"/>
</dbReference>
<dbReference type="Pfam" id="PF00698">
    <property type="entry name" value="Acyl_transf_1"/>
    <property type="match status" value="1"/>
</dbReference>
<keyword evidence="1" id="KW-0596">Phosphopantetheine</keyword>
<gene>
    <name evidence="7" type="ORF">EV190_1441</name>
</gene>
<protein>
    <submittedName>
        <fullName evidence="7">Phosphopantetheine binding protein</fullName>
    </submittedName>
</protein>
<dbReference type="InterPro" id="IPR006162">
    <property type="entry name" value="Ppantetheine_attach_site"/>
</dbReference>
<accession>A0A4R6UE56</accession>
<evidence type="ECO:0000256" key="2">
    <source>
        <dbReference type="ARBA" id="ARBA00022553"/>
    </source>
</evidence>
<reference evidence="7 8" key="1">
    <citation type="submission" date="2019-03" db="EMBL/GenBank/DDBJ databases">
        <title>Genomic Encyclopedia of Type Strains, Phase IV (KMG-IV): sequencing the most valuable type-strain genomes for metagenomic binning, comparative biology and taxonomic classification.</title>
        <authorList>
            <person name="Goeker M."/>
        </authorList>
    </citation>
    <scope>NUCLEOTIDE SEQUENCE [LARGE SCALE GENOMIC DNA]</scope>
    <source>
        <strain evidence="7 8">DSM 46770</strain>
    </source>
</reference>
<keyword evidence="2" id="KW-0597">Phosphoprotein</keyword>
<dbReference type="InterPro" id="IPR016035">
    <property type="entry name" value="Acyl_Trfase/lysoPLipase"/>
</dbReference>
<dbReference type="InterPro" id="IPR009081">
    <property type="entry name" value="PP-bd_ACP"/>
</dbReference>
<dbReference type="PROSITE" id="PS50075">
    <property type="entry name" value="CARRIER"/>
    <property type="match status" value="1"/>
</dbReference>
<evidence type="ECO:0000313" key="7">
    <source>
        <dbReference type="EMBL" id="TDQ43409.1"/>
    </source>
</evidence>
<dbReference type="InterPro" id="IPR016039">
    <property type="entry name" value="Thiolase-like"/>
</dbReference>
<feature type="region of interest" description="Disordered" evidence="5">
    <location>
        <begin position="493"/>
        <end position="522"/>
    </location>
</feature>
<dbReference type="GO" id="GO:0004312">
    <property type="term" value="F:fatty acid synthase activity"/>
    <property type="evidence" value="ECO:0007669"/>
    <property type="project" value="TreeGrafter"/>
</dbReference>
<dbReference type="GO" id="GO:0031177">
    <property type="term" value="F:phosphopantetheine binding"/>
    <property type="evidence" value="ECO:0007669"/>
    <property type="project" value="InterPro"/>
</dbReference>
<dbReference type="SMART" id="SM00823">
    <property type="entry name" value="PKS_PP"/>
    <property type="match status" value="1"/>
</dbReference>
<proteinExistence type="predicted"/>
<keyword evidence="3" id="KW-0808">Transferase</keyword>
<sequence length="672" mass="68903">AAPWPDTGRPRRAGVSSFGVSGTNAHVLVEQAPPTDPSPGPAAGSATAAPVPWTVSAHDPEALRAQAARLRDHLAGHPGPEPRAVARALAATRAHLDHRAVVVGSDLGELADRLDALARGRPAAGLVQGSAVTPPGRVAMLFPGQGSQRPGTGAGLSAAFPVFAHALDEVCARFDPHLDRPLRSVMAAPEGSPDAALLNRTGYTQPALFALGVALHRLLAAHGIVPDLLMGHSVGEITAAHTAGVLDLPDACALVAARGRLMQALPPGGAMAAVGAAEEEVAASLAGYAGRVAVAAVNGPSSVVVSGDADAVAEVTASWAERGARTRRLKVDRAFHSPRMDPMLDAFAHVVGATALNAPVRPVVSNLTGRLLSAEEATDPGYWVRHAREPVRFADGVRRLRSEGAGVLLELGPAGTLTVLAHDCLAADGGAVPALIPLLGTDAAEPDLVVRALAEAHVRGVGVDWTPFFAGADTADLPTYAFQRRRYWLSADAPGTASGRAPEAPPVPDAAEPDTDGPGRTPLDLVRDATAAVLGHGSPDAVDPARGFMEAGVDSLAALRLRNRLAAATGLDLATTVAFDHPNPTALARHLAELSAEAGSDGREVPGLDALEAALSSAPLDDAARERTSRRLRGLLALLERSGADRADGLPDVDGATDDELFDLLDEEFGIS</sequence>
<dbReference type="Gene3D" id="1.10.1200.10">
    <property type="entry name" value="ACP-like"/>
    <property type="match status" value="1"/>
</dbReference>
<feature type="non-terminal residue" evidence="7">
    <location>
        <position position="1"/>
    </location>
</feature>
<organism evidence="7 8">
    <name type="scientific">Actinorugispora endophytica</name>
    <dbReference type="NCBI Taxonomy" id="1605990"/>
    <lineage>
        <taxon>Bacteria</taxon>
        <taxon>Bacillati</taxon>
        <taxon>Actinomycetota</taxon>
        <taxon>Actinomycetes</taxon>
        <taxon>Streptosporangiales</taxon>
        <taxon>Nocardiopsidaceae</taxon>
        <taxon>Actinorugispora</taxon>
    </lineage>
</organism>
<evidence type="ECO:0000259" key="6">
    <source>
        <dbReference type="PROSITE" id="PS50075"/>
    </source>
</evidence>
<dbReference type="InterPro" id="IPR014043">
    <property type="entry name" value="Acyl_transferase_dom"/>
</dbReference>
<dbReference type="RefSeq" id="WP_133743742.1">
    <property type="nucleotide sequence ID" value="NZ_SNYN01000044.1"/>
</dbReference>
<evidence type="ECO:0000313" key="8">
    <source>
        <dbReference type="Proteomes" id="UP000295281"/>
    </source>
</evidence>
<dbReference type="SUPFAM" id="SSF47336">
    <property type="entry name" value="ACP-like"/>
    <property type="match status" value="1"/>
</dbReference>
<evidence type="ECO:0000256" key="4">
    <source>
        <dbReference type="ARBA" id="ARBA00023315"/>
    </source>
</evidence>
<dbReference type="AlphaFoldDB" id="A0A4R6UE56"/>
<evidence type="ECO:0000256" key="5">
    <source>
        <dbReference type="SAM" id="MobiDB-lite"/>
    </source>
</evidence>
<dbReference type="OrthoDB" id="4537517at2"/>
<dbReference type="Gene3D" id="3.30.70.3290">
    <property type="match status" value="1"/>
</dbReference>
<dbReference type="PROSITE" id="PS00012">
    <property type="entry name" value="PHOSPHOPANTETHEINE"/>
    <property type="match status" value="1"/>
</dbReference>
<dbReference type="InterPro" id="IPR001227">
    <property type="entry name" value="Ac_transferase_dom_sf"/>
</dbReference>